<evidence type="ECO:0000313" key="5">
    <source>
        <dbReference type="EMBL" id="KAF0756181.1"/>
    </source>
</evidence>
<organism evidence="5 6">
    <name type="scientific">Aphis craccivora</name>
    <name type="common">Cowpea aphid</name>
    <dbReference type="NCBI Taxonomy" id="307492"/>
    <lineage>
        <taxon>Eukaryota</taxon>
        <taxon>Metazoa</taxon>
        <taxon>Ecdysozoa</taxon>
        <taxon>Arthropoda</taxon>
        <taxon>Hexapoda</taxon>
        <taxon>Insecta</taxon>
        <taxon>Pterygota</taxon>
        <taxon>Neoptera</taxon>
        <taxon>Paraneoptera</taxon>
        <taxon>Hemiptera</taxon>
        <taxon>Sternorrhyncha</taxon>
        <taxon>Aphidomorpha</taxon>
        <taxon>Aphidoidea</taxon>
        <taxon>Aphididae</taxon>
        <taxon>Aphidini</taxon>
        <taxon>Aphis</taxon>
        <taxon>Aphis</taxon>
    </lineage>
</organism>
<keyword evidence="2" id="KW-0963">Cytoplasm</keyword>
<keyword evidence="6" id="KW-1185">Reference proteome</keyword>
<dbReference type="PANTHER" id="PTHR45653">
    <property type="entry name" value="DEDICATOR OF CYTOKINESIS"/>
    <property type="match status" value="1"/>
</dbReference>
<comment type="similarity">
    <text evidence="3">Belongs to the DOCK family.</text>
</comment>
<name>A0A6G0YI93_APHCR</name>
<gene>
    <name evidence="5" type="ORF">FWK35_00020823</name>
</gene>
<dbReference type="GO" id="GO:0031267">
    <property type="term" value="F:small GTPase binding"/>
    <property type="evidence" value="ECO:0007669"/>
    <property type="project" value="TreeGrafter"/>
</dbReference>
<dbReference type="GO" id="GO:0005085">
    <property type="term" value="F:guanyl-nucleotide exchange factor activity"/>
    <property type="evidence" value="ECO:0007669"/>
    <property type="project" value="InterPro"/>
</dbReference>
<evidence type="ECO:0000256" key="3">
    <source>
        <dbReference type="PROSITE-ProRule" id="PRU00983"/>
    </source>
</evidence>
<accession>A0A6G0YI93</accession>
<evidence type="ECO:0000259" key="4">
    <source>
        <dbReference type="PROSITE" id="PS51650"/>
    </source>
</evidence>
<dbReference type="GO" id="GO:0005886">
    <property type="term" value="C:plasma membrane"/>
    <property type="evidence" value="ECO:0007669"/>
    <property type="project" value="TreeGrafter"/>
</dbReference>
<dbReference type="Gene3D" id="2.60.40.150">
    <property type="entry name" value="C2 domain"/>
    <property type="match status" value="1"/>
</dbReference>
<dbReference type="Proteomes" id="UP000478052">
    <property type="component" value="Unassembled WGS sequence"/>
</dbReference>
<dbReference type="Pfam" id="PF14429">
    <property type="entry name" value="DOCK-C2"/>
    <property type="match status" value="1"/>
</dbReference>
<comment type="subcellular location">
    <subcellularLocation>
        <location evidence="1">Cytoplasm</location>
    </subcellularLocation>
</comment>
<dbReference type="InterPro" id="IPR032376">
    <property type="entry name" value="DOCK_N"/>
</dbReference>
<dbReference type="AlphaFoldDB" id="A0A6G0YI93"/>
<proteinExistence type="inferred from homology"/>
<evidence type="ECO:0000256" key="2">
    <source>
        <dbReference type="ARBA" id="ARBA00022490"/>
    </source>
</evidence>
<dbReference type="OrthoDB" id="18896at2759"/>
<evidence type="ECO:0000313" key="6">
    <source>
        <dbReference type="Proteomes" id="UP000478052"/>
    </source>
</evidence>
<dbReference type="InterPro" id="IPR027007">
    <property type="entry name" value="C2_DOCK-type_domain"/>
</dbReference>
<comment type="caution">
    <text evidence="5">The sequence shown here is derived from an EMBL/GenBank/DDBJ whole genome shotgun (WGS) entry which is preliminary data.</text>
</comment>
<dbReference type="PANTHER" id="PTHR45653:SF12">
    <property type="entry name" value="SPONGE, ISOFORM E"/>
    <property type="match status" value="1"/>
</dbReference>
<sequence length="381" mass="43407">MLKLGLDLVPRCGAEMVDPATMSAVELYKVHVQSSENIQGVSARGTLRRPKDTSKIQTRHMFMCMRDFGYHIGEETEVYFSLYDAKNFKFIRQVFERFLVKISKEGFSNYIEKLHNNCTIFTELGLQDLSRDLYIVAHVMRIGKMVYSESSKKVSLSSSSSSSSAQTPVSYFKRPLGVAVLNISEMLTSNNSNNSDEREFTFRVFQTDEKDFCQLHDTLIRKQNSKYSPLSSHPNYGIVISLRILDGDLRQVREENPLAFKNVSTTKKMGFPDVIMPGHVRNDLYLTLEKGEFEKGGKSTGKNIEVSVIVLDYEGNVVPDCIWGASGTDSSAEYRSMIVYHHNAPCWMETIRLAVPIEKYNIAHIRFEYRHCSSKSCKIKS</sequence>
<dbReference type="EMBL" id="VUJU01003918">
    <property type="protein sequence ID" value="KAF0756181.1"/>
    <property type="molecule type" value="Genomic_DNA"/>
</dbReference>
<dbReference type="GO" id="GO:0005737">
    <property type="term" value="C:cytoplasm"/>
    <property type="evidence" value="ECO:0007669"/>
    <property type="project" value="UniProtKB-SubCell"/>
</dbReference>
<dbReference type="InterPro" id="IPR026791">
    <property type="entry name" value="DOCK"/>
</dbReference>
<reference evidence="5 6" key="1">
    <citation type="submission" date="2019-08" db="EMBL/GenBank/DDBJ databases">
        <title>Whole genome of Aphis craccivora.</title>
        <authorList>
            <person name="Voronova N.V."/>
            <person name="Shulinski R.S."/>
            <person name="Bandarenka Y.V."/>
            <person name="Zhorov D.G."/>
            <person name="Warner D."/>
        </authorList>
    </citation>
    <scope>NUCLEOTIDE SEQUENCE [LARGE SCALE GENOMIC DNA]</scope>
    <source>
        <strain evidence="5">180601</strain>
        <tissue evidence="5">Whole Body</tissue>
    </source>
</reference>
<dbReference type="Pfam" id="PF16172">
    <property type="entry name" value="DOCK_N"/>
    <property type="match status" value="1"/>
</dbReference>
<evidence type="ECO:0000256" key="1">
    <source>
        <dbReference type="ARBA" id="ARBA00004496"/>
    </source>
</evidence>
<dbReference type="PROSITE" id="PS51650">
    <property type="entry name" value="C2_DOCK"/>
    <property type="match status" value="1"/>
</dbReference>
<dbReference type="InterPro" id="IPR035892">
    <property type="entry name" value="C2_domain_sf"/>
</dbReference>
<protein>
    <recommendedName>
        <fullName evidence="4">C2 DOCK-type domain-containing protein</fullName>
    </recommendedName>
</protein>
<dbReference type="GO" id="GO:0007264">
    <property type="term" value="P:small GTPase-mediated signal transduction"/>
    <property type="evidence" value="ECO:0007669"/>
    <property type="project" value="InterPro"/>
</dbReference>
<feature type="domain" description="C2 DOCK-type" evidence="4">
    <location>
        <begin position="281"/>
        <end position="381"/>
    </location>
</feature>